<sequence length="155" mass="18441">MNFINDRELARRFKSDSVPSKERFWYYFIYTVVLSATLSSYIITEFYEYDPNHWHYLTDIAAVLINMIGISICYRTNKAGDDKEFIERIVCIGFPVLVQVIIMFIVIEALLMTIRSFLDPEDNFTNLPLFYFFDTCFLYGYFYWRLNSSIRIAAS</sequence>
<gene>
    <name evidence="2" type="ORF">GCM10011491_35970</name>
</gene>
<keyword evidence="1" id="KW-1133">Transmembrane helix</keyword>
<feature type="transmembrane region" description="Helical" evidence="1">
    <location>
        <begin position="127"/>
        <end position="144"/>
    </location>
</feature>
<dbReference type="Proteomes" id="UP000646478">
    <property type="component" value="Unassembled WGS sequence"/>
</dbReference>
<proteinExistence type="predicted"/>
<feature type="transmembrane region" description="Helical" evidence="1">
    <location>
        <begin position="55"/>
        <end position="74"/>
    </location>
</feature>
<evidence type="ECO:0000313" key="2">
    <source>
        <dbReference type="EMBL" id="GGB04684.1"/>
    </source>
</evidence>
<dbReference type="EMBL" id="BMHH01000018">
    <property type="protein sequence ID" value="GGB04684.1"/>
    <property type="molecule type" value="Genomic_DNA"/>
</dbReference>
<accession>A0A916SL98</accession>
<name>A0A916SL98_9HYPH</name>
<organism evidence="2 3">
    <name type="scientific">Brucella endophytica</name>
    <dbReference type="NCBI Taxonomy" id="1963359"/>
    <lineage>
        <taxon>Bacteria</taxon>
        <taxon>Pseudomonadati</taxon>
        <taxon>Pseudomonadota</taxon>
        <taxon>Alphaproteobacteria</taxon>
        <taxon>Hyphomicrobiales</taxon>
        <taxon>Brucellaceae</taxon>
        <taxon>Brucella/Ochrobactrum group</taxon>
        <taxon>Brucella</taxon>
    </lineage>
</organism>
<keyword evidence="1" id="KW-0472">Membrane</keyword>
<keyword evidence="1" id="KW-0812">Transmembrane</keyword>
<reference evidence="2" key="2">
    <citation type="submission" date="2020-09" db="EMBL/GenBank/DDBJ databases">
        <authorList>
            <person name="Sun Q."/>
            <person name="Zhou Y."/>
        </authorList>
    </citation>
    <scope>NUCLEOTIDE SEQUENCE</scope>
    <source>
        <strain evidence="2">CGMCC 1.15082</strain>
    </source>
</reference>
<feature type="transmembrane region" description="Helical" evidence="1">
    <location>
        <begin position="24"/>
        <end position="43"/>
    </location>
</feature>
<evidence type="ECO:0000313" key="3">
    <source>
        <dbReference type="Proteomes" id="UP000646478"/>
    </source>
</evidence>
<dbReference type="AlphaFoldDB" id="A0A916SL98"/>
<keyword evidence="3" id="KW-1185">Reference proteome</keyword>
<feature type="transmembrane region" description="Helical" evidence="1">
    <location>
        <begin position="86"/>
        <end position="107"/>
    </location>
</feature>
<reference evidence="2" key="1">
    <citation type="journal article" date="2014" name="Int. J. Syst. Evol. Microbiol.">
        <title>Complete genome sequence of Corynebacterium casei LMG S-19264T (=DSM 44701T), isolated from a smear-ripened cheese.</title>
        <authorList>
            <consortium name="US DOE Joint Genome Institute (JGI-PGF)"/>
            <person name="Walter F."/>
            <person name="Albersmeier A."/>
            <person name="Kalinowski J."/>
            <person name="Ruckert C."/>
        </authorList>
    </citation>
    <scope>NUCLEOTIDE SEQUENCE</scope>
    <source>
        <strain evidence="2">CGMCC 1.15082</strain>
    </source>
</reference>
<protein>
    <submittedName>
        <fullName evidence="2">Uncharacterized protein</fullName>
    </submittedName>
</protein>
<dbReference type="RefSeq" id="WP_188825580.1">
    <property type="nucleotide sequence ID" value="NZ_BMHH01000018.1"/>
</dbReference>
<evidence type="ECO:0000256" key="1">
    <source>
        <dbReference type="SAM" id="Phobius"/>
    </source>
</evidence>
<comment type="caution">
    <text evidence="2">The sequence shown here is derived from an EMBL/GenBank/DDBJ whole genome shotgun (WGS) entry which is preliminary data.</text>
</comment>